<dbReference type="SMART" id="SM00862">
    <property type="entry name" value="Trans_reg_C"/>
    <property type="match status" value="1"/>
</dbReference>
<dbReference type="Proteomes" id="UP000003987">
    <property type="component" value="Unassembled WGS sequence"/>
</dbReference>
<keyword evidence="10" id="KW-1185">Reference proteome</keyword>
<protein>
    <submittedName>
        <fullName evidence="9">Transcriptional regulatory protein, C-terminal domain protein</fullName>
    </submittedName>
</protein>
<evidence type="ECO:0000259" key="8">
    <source>
        <dbReference type="PROSITE" id="PS51755"/>
    </source>
</evidence>
<evidence type="ECO:0000256" key="3">
    <source>
        <dbReference type="ARBA" id="ARBA00023015"/>
    </source>
</evidence>
<dbReference type="eggNOG" id="COG0745">
    <property type="taxonomic scope" value="Bacteria"/>
</dbReference>
<dbReference type="Pfam" id="PF00486">
    <property type="entry name" value="Trans_reg_C"/>
    <property type="match status" value="1"/>
</dbReference>
<reference evidence="9 10" key="1">
    <citation type="submission" date="2009-06" db="EMBL/GenBank/DDBJ databases">
        <title>The Genome Sequence of Lactobacillus coleohominis strain 101-4-CHN.</title>
        <authorList>
            <consortium name="The Broad Institute Genome Sequencing Platform"/>
            <person name="Ward D."/>
            <person name="Young S.K."/>
            <person name="Zeng Q."/>
            <person name="Koehrsen M."/>
            <person name="Alvarado L."/>
            <person name="Berlin A."/>
            <person name="Borenstein D."/>
            <person name="Chen Z."/>
            <person name="Engels R."/>
            <person name="Freedman E."/>
            <person name="Gellesch M."/>
            <person name="Goldberg J."/>
            <person name="Griggs A."/>
            <person name="Gujja S."/>
            <person name="Heiman D."/>
            <person name="Hepburn T."/>
            <person name="Howarth C."/>
            <person name="Jen D."/>
            <person name="Larson L."/>
            <person name="Lewis B."/>
            <person name="Mehta T."/>
            <person name="Park D."/>
            <person name="Pearson M."/>
            <person name="Roberts A."/>
            <person name="Saif S."/>
            <person name="Shea T."/>
            <person name="Shenoy N."/>
            <person name="Sisk P."/>
            <person name="Stolte C."/>
            <person name="Sykes S."/>
            <person name="Walk T."/>
            <person name="White J."/>
            <person name="Yandava C."/>
            <person name="Liu Y."/>
            <person name="Xu Q."/>
            <person name="Lander E."/>
            <person name="Nusbaum C."/>
            <person name="Galagan J."/>
            <person name="Birren B."/>
        </authorList>
    </citation>
    <scope>NUCLEOTIDE SEQUENCE [LARGE SCALE GENOMIC DNA]</scope>
    <source>
        <strain evidence="9 10">101-4-CHN</strain>
    </source>
</reference>
<keyword evidence="1" id="KW-0597">Phosphoprotein</keyword>
<dbReference type="STRING" id="575594.HMPREF0501_01585"/>
<keyword evidence="5" id="KW-0010">Activator</keyword>
<evidence type="ECO:0000256" key="5">
    <source>
        <dbReference type="ARBA" id="ARBA00023159"/>
    </source>
</evidence>
<dbReference type="InterPro" id="IPR039420">
    <property type="entry name" value="WalR-like"/>
</dbReference>
<dbReference type="AlphaFoldDB" id="C7XXV0"/>
<feature type="DNA-binding region" description="OmpR/PhoB-type" evidence="7">
    <location>
        <begin position="99"/>
        <end position="197"/>
    </location>
</feature>
<dbReference type="GO" id="GO:0006355">
    <property type="term" value="P:regulation of DNA-templated transcription"/>
    <property type="evidence" value="ECO:0007669"/>
    <property type="project" value="InterPro"/>
</dbReference>
<keyword evidence="4 7" id="KW-0238">DNA-binding</keyword>
<dbReference type="CDD" id="cd00383">
    <property type="entry name" value="trans_reg_C"/>
    <property type="match status" value="1"/>
</dbReference>
<evidence type="ECO:0000256" key="4">
    <source>
        <dbReference type="ARBA" id="ARBA00023125"/>
    </source>
</evidence>
<dbReference type="GO" id="GO:0005829">
    <property type="term" value="C:cytosol"/>
    <property type="evidence" value="ECO:0007669"/>
    <property type="project" value="TreeGrafter"/>
</dbReference>
<dbReference type="GO" id="GO:0032993">
    <property type="term" value="C:protein-DNA complex"/>
    <property type="evidence" value="ECO:0007669"/>
    <property type="project" value="TreeGrafter"/>
</dbReference>
<keyword evidence="3" id="KW-0805">Transcription regulation</keyword>
<name>C7XXV0_9LACO</name>
<feature type="domain" description="OmpR/PhoB-type" evidence="8">
    <location>
        <begin position="99"/>
        <end position="197"/>
    </location>
</feature>
<dbReference type="FunFam" id="1.10.10.10:FF:000018">
    <property type="entry name" value="DNA-binding response regulator ResD"/>
    <property type="match status" value="1"/>
</dbReference>
<evidence type="ECO:0000313" key="10">
    <source>
        <dbReference type="Proteomes" id="UP000003987"/>
    </source>
</evidence>
<dbReference type="PANTHER" id="PTHR48111:SF1">
    <property type="entry name" value="TWO-COMPONENT RESPONSE REGULATOR ORR33"/>
    <property type="match status" value="1"/>
</dbReference>
<accession>C7XXV0</accession>
<keyword evidence="6" id="KW-0804">Transcription</keyword>
<evidence type="ECO:0000256" key="7">
    <source>
        <dbReference type="PROSITE-ProRule" id="PRU01091"/>
    </source>
</evidence>
<sequence>MVINTMAFGGDLTNVNLDTTIATVTLIRDQVMGPIMIMTRTLTDCLAQKLYQARVDDVVLLPFYGAALIAQTKQRLWVYSRLTQPKVVTREHDYSLHVEGHQRVGEWQIDEKNYLVTKHGQQIQLTPKEFQLLMYLVNNRGQVLSRDQLVNGVWGYDLLETSRIVDIHISHLRDKLEDDSQHPVHLLTVRGFGYKLV</sequence>
<evidence type="ECO:0000256" key="2">
    <source>
        <dbReference type="ARBA" id="ARBA00023012"/>
    </source>
</evidence>
<dbReference type="GO" id="GO:0000976">
    <property type="term" value="F:transcription cis-regulatory region binding"/>
    <property type="evidence" value="ECO:0007669"/>
    <property type="project" value="TreeGrafter"/>
</dbReference>
<evidence type="ECO:0000256" key="1">
    <source>
        <dbReference type="ARBA" id="ARBA00022553"/>
    </source>
</evidence>
<evidence type="ECO:0000256" key="6">
    <source>
        <dbReference type="ARBA" id="ARBA00023163"/>
    </source>
</evidence>
<dbReference type="HOGENOM" id="CLU_000445_30_4_9"/>
<evidence type="ECO:0000313" key="9">
    <source>
        <dbReference type="EMBL" id="EEU29578.1"/>
    </source>
</evidence>
<dbReference type="EMBL" id="GG698807">
    <property type="protein sequence ID" value="EEU29578.1"/>
    <property type="molecule type" value="Genomic_DNA"/>
</dbReference>
<dbReference type="InterPro" id="IPR016032">
    <property type="entry name" value="Sig_transdc_resp-reg_C-effctor"/>
</dbReference>
<proteinExistence type="predicted"/>
<keyword evidence="2" id="KW-0902">Two-component regulatory system</keyword>
<dbReference type="PANTHER" id="PTHR48111">
    <property type="entry name" value="REGULATOR OF RPOS"/>
    <property type="match status" value="1"/>
</dbReference>
<dbReference type="InterPro" id="IPR001867">
    <property type="entry name" value="OmpR/PhoB-type_DNA-bd"/>
</dbReference>
<dbReference type="InterPro" id="IPR036388">
    <property type="entry name" value="WH-like_DNA-bd_sf"/>
</dbReference>
<dbReference type="Gene3D" id="1.10.10.10">
    <property type="entry name" value="Winged helix-like DNA-binding domain superfamily/Winged helix DNA-binding domain"/>
    <property type="match status" value="1"/>
</dbReference>
<dbReference type="PROSITE" id="PS51755">
    <property type="entry name" value="OMPR_PHOB"/>
    <property type="match status" value="1"/>
</dbReference>
<dbReference type="GO" id="GO:0000156">
    <property type="term" value="F:phosphorelay response regulator activity"/>
    <property type="evidence" value="ECO:0007669"/>
    <property type="project" value="TreeGrafter"/>
</dbReference>
<gene>
    <name evidence="9" type="ORF">HMPREF0501_01585</name>
</gene>
<dbReference type="SUPFAM" id="SSF46894">
    <property type="entry name" value="C-terminal effector domain of the bipartite response regulators"/>
    <property type="match status" value="1"/>
</dbReference>
<organism evidence="9 10">
    <name type="scientific">Limosilactobacillus coleohominis 101-4-CHN</name>
    <dbReference type="NCBI Taxonomy" id="575594"/>
    <lineage>
        <taxon>Bacteria</taxon>
        <taxon>Bacillati</taxon>
        <taxon>Bacillota</taxon>
        <taxon>Bacilli</taxon>
        <taxon>Lactobacillales</taxon>
        <taxon>Lactobacillaceae</taxon>
        <taxon>Limosilactobacillus</taxon>
    </lineage>
</organism>